<sequence length="869" mass="99273">MSTTPSAKKSSSMDGGQEEDEDTPKTLQPKKKVKKKKTPVGINVTLTKYEVVRAVAQKFGVHSTKEDDQNCFVFWSDTAPPSEQISQLKSYQRINHFPGMGEICRKDSLARNMAKMVRAHPDEYNFVPRTWIFPSEYNTFQNYFQDLKKRKKHRTFIVKPANGSMGNGISLYRNGDRIPPTELTIVQEYLDKPFLLEGYKFDLRVYVLILSCDPLRIFLFNDGLVRMSTEKYCNPNDSNVDQLYMHLTNYSINKRSGNFERSEDVNTGSKRSIKFLNEYLRKNDYDVALMWKKIADVIIKTMIVAEPHVLHSYRMCRPGQASGGDSCCFEILGFDVMLDRKLKPWLIEINRAPSFGTDEKIDFDIKNGVLTDTFRLLNMKQSDKRRGLAAQKAEAQKRLFRPAKRPGVEISEEEKQKAAIEKRKQELKEKLVQVRRDNAREDYENRNIGSFRRIYPPQDKLSQDNYYTLLTDAFQLFLSGRAAALQRDATKMYNTGLREEEILDMLQQCEASPGLQGMAARGPKPLSSMPSSADQAPEDEAEEYDESMSCDMSLPDSTQDSLSSTNSTLSNHQPPRPSRSLTRATQASPTLKQRPQSAKGLRSRPQSAVKTSSGTRARSLTRPMSSVNRKLSGMSLSQAMDEALATAAAKEREEETTKRTLNALNDMRIKFPGKTDEEAEWILSQIQENWRFHKPRIASYWLVKLDSIKRRKVIEIVRSNVRALLQRTWHSNDVDNLRLFRIFTRVFNRLLWSHGQGLWNCFSSTGSNSWEMIFSKSSDVISSTEMSCSRRIVQLCRDCLLIVYQFAAEAKGQGPPAVAMGDGPVQRPIQPRPSSLRMSTWNKVGSPTVMTPISQRMSRLYPSMSMDNL</sequence>
<dbReference type="EnsemblMetazoa" id="XM_038193613.1">
    <property type="protein sequence ID" value="XP_038049541.1"/>
    <property type="gene ID" value="LOC119723093"/>
</dbReference>
<dbReference type="InterPro" id="IPR004344">
    <property type="entry name" value="TTL/TTLL_fam"/>
</dbReference>
<evidence type="ECO:0008006" key="10">
    <source>
        <dbReference type="Google" id="ProtNLM"/>
    </source>
</evidence>
<dbReference type="PANTHER" id="PTHR12241:SF147">
    <property type="entry name" value="TUBULIN POLYGLUTAMYLASE TTLL7"/>
    <property type="match status" value="1"/>
</dbReference>
<feature type="compositionally biased region" description="Low complexity" evidence="7">
    <location>
        <begin position="561"/>
        <end position="571"/>
    </location>
</feature>
<feature type="compositionally biased region" description="Polar residues" evidence="7">
    <location>
        <begin position="1"/>
        <end position="14"/>
    </location>
</feature>
<feature type="compositionally biased region" description="Acidic residues" evidence="7">
    <location>
        <begin position="536"/>
        <end position="548"/>
    </location>
</feature>
<dbReference type="GeneID" id="119723093"/>
<evidence type="ECO:0000256" key="7">
    <source>
        <dbReference type="SAM" id="MobiDB-lite"/>
    </source>
</evidence>
<dbReference type="GO" id="GO:0015631">
    <property type="term" value="F:tubulin binding"/>
    <property type="evidence" value="ECO:0007669"/>
    <property type="project" value="TreeGrafter"/>
</dbReference>
<organism evidence="8 9">
    <name type="scientific">Patiria miniata</name>
    <name type="common">Bat star</name>
    <name type="synonym">Asterina miniata</name>
    <dbReference type="NCBI Taxonomy" id="46514"/>
    <lineage>
        <taxon>Eukaryota</taxon>
        <taxon>Metazoa</taxon>
        <taxon>Echinodermata</taxon>
        <taxon>Eleutherozoa</taxon>
        <taxon>Asterozoa</taxon>
        <taxon>Asteroidea</taxon>
        <taxon>Valvatacea</taxon>
        <taxon>Valvatida</taxon>
        <taxon>Asterinidae</taxon>
        <taxon>Patiria</taxon>
    </lineage>
</organism>
<proteinExistence type="inferred from homology"/>
<keyword evidence="5" id="KW-0067">ATP-binding</keyword>
<dbReference type="SUPFAM" id="SSF56059">
    <property type="entry name" value="Glutathione synthetase ATP-binding domain-like"/>
    <property type="match status" value="1"/>
</dbReference>
<dbReference type="EnsemblMetazoa" id="XM_038193614.1">
    <property type="protein sequence ID" value="XP_038049542.1"/>
    <property type="gene ID" value="LOC119723093"/>
</dbReference>
<dbReference type="OrthoDB" id="202825at2759"/>
<feature type="compositionally biased region" description="Polar residues" evidence="7">
    <location>
        <begin position="579"/>
        <end position="596"/>
    </location>
</feature>
<dbReference type="RefSeq" id="XP_038049540.1">
    <property type="nucleotide sequence ID" value="XM_038193612.1"/>
</dbReference>
<dbReference type="GO" id="GO:0036064">
    <property type="term" value="C:ciliary basal body"/>
    <property type="evidence" value="ECO:0007669"/>
    <property type="project" value="TreeGrafter"/>
</dbReference>
<dbReference type="GO" id="GO:0070740">
    <property type="term" value="F:tubulin-glutamic acid ligase activity"/>
    <property type="evidence" value="ECO:0007669"/>
    <property type="project" value="TreeGrafter"/>
</dbReference>
<feature type="compositionally biased region" description="Basic residues" evidence="7">
    <location>
        <begin position="28"/>
        <end position="37"/>
    </location>
</feature>
<keyword evidence="4" id="KW-0547">Nucleotide-binding</keyword>
<dbReference type="AlphaFoldDB" id="A0A913ZEZ9"/>
<keyword evidence="9" id="KW-1185">Reference proteome</keyword>
<dbReference type="PANTHER" id="PTHR12241">
    <property type="entry name" value="TUBULIN POLYGLUTAMYLASE"/>
    <property type="match status" value="1"/>
</dbReference>
<feature type="region of interest" description="Disordered" evidence="7">
    <location>
        <begin position="1"/>
        <end position="37"/>
    </location>
</feature>
<dbReference type="GO" id="GO:0005524">
    <property type="term" value="F:ATP binding"/>
    <property type="evidence" value="ECO:0007669"/>
    <property type="project" value="UniProtKB-KW"/>
</dbReference>
<evidence type="ECO:0000256" key="2">
    <source>
        <dbReference type="ARBA" id="ARBA00022598"/>
    </source>
</evidence>
<dbReference type="RefSeq" id="XP_038049542.1">
    <property type="nucleotide sequence ID" value="XM_038193614.1"/>
</dbReference>
<dbReference type="CTD" id="79739"/>
<dbReference type="FunFam" id="3.30.470.20:FF:000009">
    <property type="entry name" value="tubulin polyglutamylase TTLL5 isoform X1"/>
    <property type="match status" value="1"/>
</dbReference>
<feature type="coiled-coil region" evidence="6">
    <location>
        <begin position="408"/>
        <end position="444"/>
    </location>
</feature>
<name>A0A913ZEZ9_PATMI</name>
<feature type="compositionally biased region" description="Polar residues" evidence="7">
    <location>
        <begin position="604"/>
        <end position="631"/>
    </location>
</feature>
<dbReference type="GO" id="GO:0000226">
    <property type="term" value="P:microtubule cytoskeleton organization"/>
    <property type="evidence" value="ECO:0007669"/>
    <property type="project" value="TreeGrafter"/>
</dbReference>
<dbReference type="Gene3D" id="3.30.470.20">
    <property type="entry name" value="ATP-grasp fold, B domain"/>
    <property type="match status" value="1"/>
</dbReference>
<evidence type="ECO:0000256" key="4">
    <source>
        <dbReference type="ARBA" id="ARBA00022741"/>
    </source>
</evidence>
<feature type="region of interest" description="Disordered" evidence="7">
    <location>
        <begin position="515"/>
        <end position="631"/>
    </location>
</feature>
<accession>A0A913ZEZ9</accession>
<keyword evidence="2" id="KW-0436">Ligase</keyword>
<dbReference type="RefSeq" id="XP_038049541.1">
    <property type="nucleotide sequence ID" value="XM_038193613.1"/>
</dbReference>
<evidence type="ECO:0000256" key="6">
    <source>
        <dbReference type="SAM" id="Coils"/>
    </source>
</evidence>
<evidence type="ECO:0000256" key="3">
    <source>
        <dbReference type="ARBA" id="ARBA00022701"/>
    </source>
</evidence>
<dbReference type="PROSITE" id="PS51221">
    <property type="entry name" value="TTL"/>
    <property type="match status" value="1"/>
</dbReference>
<reference evidence="8" key="1">
    <citation type="submission" date="2022-11" db="UniProtKB">
        <authorList>
            <consortium name="EnsemblMetazoa"/>
        </authorList>
    </citation>
    <scope>IDENTIFICATION</scope>
</reference>
<evidence type="ECO:0000313" key="9">
    <source>
        <dbReference type="Proteomes" id="UP000887568"/>
    </source>
</evidence>
<protein>
    <recommendedName>
        <fullName evidence="10">Tubulin polyglutamylase TTLL7-like</fullName>
    </recommendedName>
</protein>
<evidence type="ECO:0000313" key="8">
    <source>
        <dbReference type="EnsemblMetazoa" id="XP_038049540.1"/>
    </source>
</evidence>
<dbReference type="OMA" id="MNCCRRI"/>
<keyword evidence="6" id="KW-0175">Coiled coil</keyword>
<dbReference type="Proteomes" id="UP000887568">
    <property type="component" value="Unplaced"/>
</dbReference>
<comment type="similarity">
    <text evidence="1">Belongs to the tubulin--tyrosine ligase family.</text>
</comment>
<dbReference type="Pfam" id="PF03133">
    <property type="entry name" value="TTL"/>
    <property type="match status" value="1"/>
</dbReference>
<evidence type="ECO:0000256" key="5">
    <source>
        <dbReference type="ARBA" id="ARBA00022840"/>
    </source>
</evidence>
<dbReference type="GO" id="GO:0005874">
    <property type="term" value="C:microtubule"/>
    <property type="evidence" value="ECO:0007669"/>
    <property type="project" value="UniProtKB-KW"/>
</dbReference>
<dbReference type="EnsemblMetazoa" id="XM_038193612.1">
    <property type="protein sequence ID" value="XP_038049540.1"/>
    <property type="gene ID" value="LOC119723093"/>
</dbReference>
<keyword evidence="3" id="KW-0493">Microtubule</keyword>
<evidence type="ECO:0000256" key="1">
    <source>
        <dbReference type="ARBA" id="ARBA00006820"/>
    </source>
</evidence>